<keyword evidence="2" id="KW-1185">Reference proteome</keyword>
<dbReference type="Proteomes" id="UP001344251">
    <property type="component" value="Chromosome"/>
</dbReference>
<accession>A0ABZ1FDH3</accession>
<dbReference type="EMBL" id="CP109106">
    <property type="protein sequence ID" value="WSB68020.1"/>
    <property type="molecule type" value="Genomic_DNA"/>
</dbReference>
<protein>
    <recommendedName>
        <fullName evidence="3">Fibronectin type-III domain-containing protein</fullName>
    </recommendedName>
</protein>
<evidence type="ECO:0000313" key="1">
    <source>
        <dbReference type="EMBL" id="WSB68020.1"/>
    </source>
</evidence>
<reference evidence="1 2" key="1">
    <citation type="submission" date="2022-10" db="EMBL/GenBank/DDBJ databases">
        <title>The complete genomes of actinobacterial strains from the NBC collection.</title>
        <authorList>
            <person name="Joergensen T.S."/>
            <person name="Alvarez Arevalo M."/>
            <person name="Sterndorff E.B."/>
            <person name="Faurdal D."/>
            <person name="Vuksanovic O."/>
            <person name="Mourched A.-S."/>
            <person name="Charusanti P."/>
            <person name="Shaw S."/>
            <person name="Blin K."/>
            <person name="Weber T."/>
        </authorList>
    </citation>
    <scope>NUCLEOTIDE SEQUENCE [LARGE SCALE GENOMIC DNA]</scope>
    <source>
        <strain evidence="1 2">NBC 01774</strain>
    </source>
</reference>
<organism evidence="1 2">
    <name type="scientific">Streptomyces decoyicus</name>
    <dbReference type="NCBI Taxonomy" id="249567"/>
    <lineage>
        <taxon>Bacteria</taxon>
        <taxon>Bacillati</taxon>
        <taxon>Actinomycetota</taxon>
        <taxon>Actinomycetes</taxon>
        <taxon>Kitasatosporales</taxon>
        <taxon>Streptomycetaceae</taxon>
        <taxon>Streptomyces</taxon>
    </lineage>
</organism>
<dbReference type="SUPFAM" id="SSF89372">
    <property type="entry name" value="Fucose-specific lectin"/>
    <property type="match status" value="1"/>
</dbReference>
<evidence type="ECO:0008006" key="3">
    <source>
        <dbReference type="Google" id="ProtNLM"/>
    </source>
</evidence>
<evidence type="ECO:0000313" key="2">
    <source>
        <dbReference type="Proteomes" id="UP001344251"/>
    </source>
</evidence>
<sequence length="570" mass="61204">MSLVRHVVAPPAGRTTATDPLAFDLLVNPDPLRISPSSGTPVTGDLIVVASLAAETPVECQSFTVTVRVGPGEQDLCSSMSGVTAHISLEGWQATVNAAAGSVTFAPRPGTPAQLTSDADTGLTFQLMGLPVNQRVGLSPVDISASWRPLTIPGWQQQNTRLEVGKFPLGFHLRSFTAEPLSVPRGGSVTLRWDASAATYLALHYDGRIHPVTGKSSVTVHDMAQTTSFHLRAVAQDGAGSVERTLSLMVHVPDSAQTAGRVTVHGTVQTTRVAPLSESDPLVFPQPLPTLPSALLDIEEQTWTESYWTRNALMGLHRPAILRDGATYHLVFQPPKSSGLVVSQYDSYGWPALEEPFAARGADPALAHAGWSVWCAYRDDRQVMLRKAGSLMWFDPAPVPEAITSHPHALAGRGDQLFLAFFVSGANPQVWPLTYTVRGPDGWSELRQPPGNWGPQTAVAMAALGDELVCLYVAGEKIQVLYERSPNASSESWVVGPLLDGWGGGVIDSLSLLAVADRLYCAIKTSGPHRIHLLSYDGTSWTPAPEQVPDRHPVPQYPTLTLFNGRLCVV</sequence>
<proteinExistence type="predicted"/>
<name>A0ABZ1FDH3_9ACTN</name>
<dbReference type="RefSeq" id="WP_326617425.1">
    <property type="nucleotide sequence ID" value="NZ_CP109106.1"/>
</dbReference>
<gene>
    <name evidence="1" type="ORF">OG863_08640</name>
</gene>